<dbReference type="GO" id="GO:0005886">
    <property type="term" value="C:plasma membrane"/>
    <property type="evidence" value="ECO:0007669"/>
    <property type="project" value="TreeGrafter"/>
</dbReference>
<dbReference type="InterPro" id="IPR043128">
    <property type="entry name" value="Rev_trsase/Diguanyl_cyclase"/>
</dbReference>
<dbReference type="Gene3D" id="3.30.70.270">
    <property type="match status" value="1"/>
</dbReference>
<reference evidence="3" key="1">
    <citation type="journal article" date="2017" name="Parasit. Vectors">
        <title>Sialotranscriptomics of Rhipicephalus zambeziensis reveals intricate expression profiles of secretory proteins and suggests tight temporal transcriptional regulation during blood-feeding.</title>
        <authorList>
            <person name="de Castro M.H."/>
            <person name="de Klerk D."/>
            <person name="Pienaar R."/>
            <person name="Rees D.J.G."/>
            <person name="Mans B.J."/>
        </authorList>
    </citation>
    <scope>NUCLEOTIDE SEQUENCE</scope>
    <source>
        <tissue evidence="3">Salivary glands</tissue>
    </source>
</reference>
<dbReference type="SMART" id="SM00267">
    <property type="entry name" value="GGDEF"/>
    <property type="match status" value="1"/>
</dbReference>
<dbReference type="AlphaFoldDB" id="A0A224Y398"/>
<dbReference type="SUPFAM" id="SSF55073">
    <property type="entry name" value="Nucleotide cyclase"/>
    <property type="match status" value="1"/>
</dbReference>
<evidence type="ECO:0000259" key="2">
    <source>
        <dbReference type="PROSITE" id="PS50887"/>
    </source>
</evidence>
<sequence>MATPAGFDDAVRALRRAESVTRCIEIFAGCLESFVVKPSDLVFVGLLTFDDRMQPCLASRHGDDYWMEKVEPAIESLCKDLVISKKNSSFDWREAVPQVRQRDFTSEADTFHFFLIGCHGIVILGALSPLQPQPLRRPLLELATSLRQLELSKRATDGVQDKATLLLKKDAYLERTELSFIVAHQCRSPVSIAILDLDNFKKLNTFLGYLNADLVVESLGRLIVETVGDDLARTVEVGRFGGDEFMFTFMGDGEFAKSIIEPIHQGVPSLEPEVTEETRAELRKIGGCSASVGIATCRFDGGADDWNVGTLIKCANVALTNAKKSKNCVVLYDSLIESEKKVVTAP</sequence>
<dbReference type="InterPro" id="IPR029787">
    <property type="entry name" value="Nucleotide_cyclase"/>
</dbReference>
<dbReference type="PANTHER" id="PTHR45138:SF9">
    <property type="entry name" value="DIGUANYLATE CYCLASE DGCM-RELATED"/>
    <property type="match status" value="1"/>
</dbReference>
<accession>A0A224Y398</accession>
<dbReference type="NCBIfam" id="TIGR00254">
    <property type="entry name" value="GGDEF"/>
    <property type="match status" value="1"/>
</dbReference>
<dbReference type="GO" id="GO:0043709">
    <property type="term" value="P:cell adhesion involved in single-species biofilm formation"/>
    <property type="evidence" value="ECO:0007669"/>
    <property type="project" value="TreeGrafter"/>
</dbReference>
<dbReference type="InterPro" id="IPR050469">
    <property type="entry name" value="Diguanylate_Cyclase"/>
</dbReference>
<dbReference type="InterPro" id="IPR000160">
    <property type="entry name" value="GGDEF_dom"/>
</dbReference>
<protein>
    <submittedName>
        <fullName evidence="3">Diguanylate-cyclase</fullName>
    </submittedName>
</protein>
<dbReference type="PANTHER" id="PTHR45138">
    <property type="entry name" value="REGULATORY COMPONENTS OF SENSORY TRANSDUCTION SYSTEM"/>
    <property type="match status" value="1"/>
</dbReference>
<dbReference type="CDD" id="cd01949">
    <property type="entry name" value="GGDEF"/>
    <property type="match status" value="1"/>
</dbReference>
<evidence type="ECO:0000256" key="1">
    <source>
        <dbReference type="ARBA" id="ARBA00023239"/>
    </source>
</evidence>
<evidence type="ECO:0000313" key="3">
    <source>
        <dbReference type="EMBL" id="MAA12036.1"/>
    </source>
</evidence>
<dbReference type="GO" id="GO:0016829">
    <property type="term" value="F:lyase activity"/>
    <property type="evidence" value="ECO:0007669"/>
    <property type="project" value="UniProtKB-KW"/>
</dbReference>
<name>A0A224Y398_9ACAR</name>
<keyword evidence="1" id="KW-0456">Lyase</keyword>
<organism evidence="3">
    <name type="scientific">Rhipicephalus zambeziensis</name>
    <dbReference type="NCBI Taxonomy" id="60191"/>
    <lineage>
        <taxon>Eukaryota</taxon>
        <taxon>Metazoa</taxon>
        <taxon>Ecdysozoa</taxon>
        <taxon>Arthropoda</taxon>
        <taxon>Chelicerata</taxon>
        <taxon>Arachnida</taxon>
        <taxon>Acari</taxon>
        <taxon>Parasitiformes</taxon>
        <taxon>Ixodida</taxon>
        <taxon>Ixodoidea</taxon>
        <taxon>Ixodidae</taxon>
        <taxon>Rhipicephalinae</taxon>
        <taxon>Rhipicephalus</taxon>
        <taxon>Rhipicephalus</taxon>
    </lineage>
</organism>
<feature type="domain" description="GGDEF" evidence="2">
    <location>
        <begin position="188"/>
        <end position="334"/>
    </location>
</feature>
<dbReference type="Pfam" id="PF00990">
    <property type="entry name" value="GGDEF"/>
    <property type="match status" value="1"/>
</dbReference>
<dbReference type="EMBL" id="GFPF01000890">
    <property type="protein sequence ID" value="MAA12036.1"/>
    <property type="molecule type" value="Transcribed_RNA"/>
</dbReference>
<dbReference type="PROSITE" id="PS50887">
    <property type="entry name" value="GGDEF"/>
    <property type="match status" value="1"/>
</dbReference>
<proteinExistence type="predicted"/>
<dbReference type="GO" id="GO:0052621">
    <property type="term" value="F:diguanylate cyclase activity"/>
    <property type="evidence" value="ECO:0007669"/>
    <property type="project" value="TreeGrafter"/>
</dbReference>